<protein>
    <submittedName>
        <fullName evidence="2">Uncharacterized protein</fullName>
    </submittedName>
</protein>
<dbReference type="EMBL" id="GBRH01245739">
    <property type="protein sequence ID" value="JAD52156.1"/>
    <property type="molecule type" value="Transcribed_RNA"/>
</dbReference>
<proteinExistence type="predicted"/>
<evidence type="ECO:0000256" key="1">
    <source>
        <dbReference type="SAM" id="MobiDB-lite"/>
    </source>
</evidence>
<name>A0A0A9AM11_ARUDO</name>
<organism evidence="2">
    <name type="scientific">Arundo donax</name>
    <name type="common">Giant reed</name>
    <name type="synonym">Donax arundinaceus</name>
    <dbReference type="NCBI Taxonomy" id="35708"/>
    <lineage>
        <taxon>Eukaryota</taxon>
        <taxon>Viridiplantae</taxon>
        <taxon>Streptophyta</taxon>
        <taxon>Embryophyta</taxon>
        <taxon>Tracheophyta</taxon>
        <taxon>Spermatophyta</taxon>
        <taxon>Magnoliopsida</taxon>
        <taxon>Liliopsida</taxon>
        <taxon>Poales</taxon>
        <taxon>Poaceae</taxon>
        <taxon>PACMAD clade</taxon>
        <taxon>Arundinoideae</taxon>
        <taxon>Arundineae</taxon>
        <taxon>Arundo</taxon>
    </lineage>
</organism>
<dbReference type="AlphaFoldDB" id="A0A0A9AM11"/>
<reference evidence="2" key="2">
    <citation type="journal article" date="2015" name="Data Brief">
        <title>Shoot transcriptome of the giant reed, Arundo donax.</title>
        <authorList>
            <person name="Barrero R.A."/>
            <person name="Guerrero F.D."/>
            <person name="Moolhuijzen P."/>
            <person name="Goolsby J.A."/>
            <person name="Tidwell J."/>
            <person name="Bellgard S.E."/>
            <person name="Bellgard M.I."/>
        </authorList>
    </citation>
    <scope>NUCLEOTIDE SEQUENCE</scope>
    <source>
        <tissue evidence="2">Shoot tissue taken approximately 20 cm above the soil surface</tissue>
    </source>
</reference>
<accession>A0A0A9AM11</accession>
<reference evidence="2" key="1">
    <citation type="submission" date="2014-09" db="EMBL/GenBank/DDBJ databases">
        <authorList>
            <person name="Magalhaes I.L.F."/>
            <person name="Oliveira U."/>
            <person name="Santos F.R."/>
            <person name="Vidigal T.H.D.A."/>
            <person name="Brescovit A.D."/>
            <person name="Santos A.J."/>
        </authorList>
    </citation>
    <scope>NUCLEOTIDE SEQUENCE</scope>
    <source>
        <tissue evidence="2">Shoot tissue taken approximately 20 cm above the soil surface</tissue>
    </source>
</reference>
<feature type="region of interest" description="Disordered" evidence="1">
    <location>
        <begin position="1"/>
        <end position="22"/>
    </location>
</feature>
<sequence length="66" mass="7799">MIQHDSFQRQNSCSPPRDSRSLQTQLRRCICLPDTRYLPLVPFLLTGEMEQRAHSHCCKLLQHTLY</sequence>
<evidence type="ECO:0000313" key="2">
    <source>
        <dbReference type="EMBL" id="JAD52156.1"/>
    </source>
</evidence>